<keyword evidence="1" id="KW-0472">Membrane</keyword>
<dbReference type="RefSeq" id="WP_261494051.1">
    <property type="nucleotide sequence ID" value="NZ_JAOCQF010000001.1"/>
</dbReference>
<organism evidence="3 4">
    <name type="scientific">Albidovulum sediminis</name>
    <dbReference type="NCBI Taxonomy" id="3066345"/>
    <lineage>
        <taxon>Bacteria</taxon>
        <taxon>Pseudomonadati</taxon>
        <taxon>Pseudomonadota</taxon>
        <taxon>Alphaproteobacteria</taxon>
        <taxon>Rhodobacterales</taxon>
        <taxon>Paracoccaceae</taxon>
        <taxon>Albidovulum</taxon>
    </lineage>
</organism>
<feature type="domain" description="EamA" evidence="2">
    <location>
        <begin position="5"/>
        <end position="138"/>
    </location>
</feature>
<dbReference type="SUPFAM" id="SSF103481">
    <property type="entry name" value="Multidrug resistance efflux transporter EmrE"/>
    <property type="match status" value="2"/>
</dbReference>
<evidence type="ECO:0000313" key="3">
    <source>
        <dbReference type="EMBL" id="MCT8328626.1"/>
    </source>
</evidence>
<evidence type="ECO:0000256" key="1">
    <source>
        <dbReference type="SAM" id="Phobius"/>
    </source>
</evidence>
<dbReference type="Pfam" id="PF00892">
    <property type="entry name" value="EamA"/>
    <property type="match status" value="1"/>
</dbReference>
<feature type="transmembrane region" description="Helical" evidence="1">
    <location>
        <begin position="179"/>
        <end position="196"/>
    </location>
</feature>
<feature type="transmembrane region" description="Helical" evidence="1">
    <location>
        <begin position="30"/>
        <end position="51"/>
    </location>
</feature>
<sequence>MRYGTGVMLVVLAGVLWSGFGLAVRNLEGAGAWAVVFWRSAALVPALMLFVSWRSGGQAFARVLATGWQGVIGGLCLIAAFLGGIYSIQVTTVANAVFLFAAAPFLTAVLGWVLLGERVRGATWVAIAMAAVGIFIMVREGLAMGALDGNLAALGSALGFAGFTIAIRSGRQGDMVPTVVLGGVFTMIAAAFVAPMMGETLWVSGHDILLSMAMGAVLLATGMALYTVGSRVIPAAELPLLSIVEVLLAPVWVWLFLGETASGGTFAGGALLVAAVVWNALSGMRRGAPAAA</sequence>
<accession>A0ABT2NI91</accession>
<dbReference type="Proteomes" id="UP001205601">
    <property type="component" value="Unassembled WGS sequence"/>
</dbReference>
<comment type="caution">
    <text evidence="3">The sequence shown here is derived from an EMBL/GenBank/DDBJ whole genome shotgun (WGS) entry which is preliminary data.</text>
</comment>
<dbReference type="InterPro" id="IPR037185">
    <property type="entry name" value="EmrE-like"/>
</dbReference>
<dbReference type="InterPro" id="IPR000620">
    <property type="entry name" value="EamA_dom"/>
</dbReference>
<feature type="transmembrane region" description="Helical" evidence="1">
    <location>
        <begin position="94"/>
        <end position="115"/>
    </location>
</feature>
<dbReference type="EMBL" id="JAOCQF010000001">
    <property type="protein sequence ID" value="MCT8328626.1"/>
    <property type="molecule type" value="Genomic_DNA"/>
</dbReference>
<proteinExistence type="predicted"/>
<feature type="transmembrane region" description="Helical" evidence="1">
    <location>
        <begin position="208"/>
        <end position="226"/>
    </location>
</feature>
<feature type="transmembrane region" description="Helical" evidence="1">
    <location>
        <begin position="150"/>
        <end position="167"/>
    </location>
</feature>
<keyword evidence="1" id="KW-0812">Transmembrane</keyword>
<feature type="transmembrane region" description="Helical" evidence="1">
    <location>
        <begin position="7"/>
        <end position="24"/>
    </location>
</feature>
<feature type="transmembrane region" description="Helical" evidence="1">
    <location>
        <begin position="63"/>
        <end position="88"/>
    </location>
</feature>
<feature type="transmembrane region" description="Helical" evidence="1">
    <location>
        <begin position="263"/>
        <end position="281"/>
    </location>
</feature>
<dbReference type="PANTHER" id="PTHR22911">
    <property type="entry name" value="ACYL-MALONYL CONDENSING ENZYME-RELATED"/>
    <property type="match status" value="1"/>
</dbReference>
<feature type="transmembrane region" description="Helical" evidence="1">
    <location>
        <begin position="122"/>
        <end position="138"/>
    </location>
</feature>
<feature type="transmembrane region" description="Helical" evidence="1">
    <location>
        <begin position="238"/>
        <end position="257"/>
    </location>
</feature>
<protein>
    <submittedName>
        <fullName evidence="3">DMT family transporter</fullName>
    </submittedName>
</protein>
<dbReference type="PANTHER" id="PTHR22911:SF135">
    <property type="entry name" value="BLR4310 PROTEIN"/>
    <property type="match status" value="1"/>
</dbReference>
<evidence type="ECO:0000259" key="2">
    <source>
        <dbReference type="Pfam" id="PF00892"/>
    </source>
</evidence>
<gene>
    <name evidence="3" type="ORF">N5I32_03755</name>
</gene>
<name>A0ABT2NI91_9RHOB</name>
<reference evidence="4" key="1">
    <citation type="submission" date="2023-07" db="EMBL/GenBank/DDBJ databases">
        <title>Defluviimonas sediminis sp. nov., isolated from mangrove sediment.</title>
        <authorList>
            <person name="Liu L."/>
            <person name="Li J."/>
            <person name="Huang Y."/>
            <person name="Pan J."/>
            <person name="Li M."/>
        </authorList>
    </citation>
    <scope>NUCLEOTIDE SEQUENCE [LARGE SCALE GENOMIC DNA]</scope>
    <source>
        <strain evidence="4">FT324</strain>
    </source>
</reference>
<keyword evidence="1" id="KW-1133">Transmembrane helix</keyword>
<keyword evidence="4" id="KW-1185">Reference proteome</keyword>
<evidence type="ECO:0000313" key="4">
    <source>
        <dbReference type="Proteomes" id="UP001205601"/>
    </source>
</evidence>